<feature type="compositionally biased region" description="Low complexity" evidence="1">
    <location>
        <begin position="333"/>
        <end position="346"/>
    </location>
</feature>
<organism evidence="2 3">
    <name type="scientific">Pleodorina starrii</name>
    <dbReference type="NCBI Taxonomy" id="330485"/>
    <lineage>
        <taxon>Eukaryota</taxon>
        <taxon>Viridiplantae</taxon>
        <taxon>Chlorophyta</taxon>
        <taxon>core chlorophytes</taxon>
        <taxon>Chlorophyceae</taxon>
        <taxon>CS clade</taxon>
        <taxon>Chlamydomonadales</taxon>
        <taxon>Volvocaceae</taxon>
        <taxon>Pleodorina</taxon>
    </lineage>
</organism>
<feature type="region of interest" description="Disordered" evidence="1">
    <location>
        <begin position="165"/>
        <end position="286"/>
    </location>
</feature>
<accession>A0A9W6F579</accession>
<feature type="compositionally biased region" description="Pro residues" evidence="1">
    <location>
        <begin position="350"/>
        <end position="359"/>
    </location>
</feature>
<dbReference type="OrthoDB" id="550810at2759"/>
<evidence type="ECO:0000313" key="3">
    <source>
        <dbReference type="Proteomes" id="UP001165080"/>
    </source>
</evidence>
<feature type="region of interest" description="Disordered" evidence="1">
    <location>
        <begin position="49"/>
        <end position="78"/>
    </location>
</feature>
<feature type="compositionally biased region" description="Gly residues" evidence="1">
    <location>
        <begin position="236"/>
        <end position="247"/>
    </location>
</feature>
<comment type="caution">
    <text evidence="2">The sequence shown here is derived from an EMBL/GenBank/DDBJ whole genome shotgun (WGS) entry which is preliminary data.</text>
</comment>
<feature type="region of interest" description="Disordered" evidence="1">
    <location>
        <begin position="650"/>
        <end position="675"/>
    </location>
</feature>
<feature type="compositionally biased region" description="Gly residues" evidence="1">
    <location>
        <begin position="268"/>
        <end position="285"/>
    </location>
</feature>
<dbReference type="Proteomes" id="UP001165080">
    <property type="component" value="Unassembled WGS sequence"/>
</dbReference>
<reference evidence="2 3" key="1">
    <citation type="journal article" date="2023" name="Commun. Biol.">
        <title>Reorganization of the ancestral sex-determining regions during the evolution of trioecy in Pleodorina starrii.</title>
        <authorList>
            <person name="Takahashi K."/>
            <person name="Suzuki S."/>
            <person name="Kawai-Toyooka H."/>
            <person name="Yamamoto K."/>
            <person name="Hamaji T."/>
            <person name="Ootsuki R."/>
            <person name="Yamaguchi H."/>
            <person name="Kawachi M."/>
            <person name="Higashiyama T."/>
            <person name="Nozaki H."/>
        </authorList>
    </citation>
    <scope>NUCLEOTIDE SEQUENCE [LARGE SCALE GENOMIC DNA]</scope>
    <source>
        <strain evidence="2 3">NIES-4479</strain>
    </source>
</reference>
<dbReference type="AlphaFoldDB" id="A0A9W6F579"/>
<keyword evidence="3" id="KW-1185">Reference proteome</keyword>
<proteinExistence type="predicted"/>
<gene>
    <name evidence="2" type="primary">PLEST001774</name>
    <name evidence="2" type="ORF">PLESTB_001082800</name>
</gene>
<sequence length="675" mass="65606">MYGTEKPKAKALATASTLQKVVCPAPPADPQEILSNGWRKVGEQKRVTNRLANGHPDRGVGVSSREPSFKGKAASNRQNGREVLDKMFGHMRPHHIVTPAAVTRIDEQELENGLGSQAARAAFYRPAIGPALNELPSNMQQQLSGVAGSLSGSLELGAEIDAAGGGDVDYVQHSPSSPGTPSGGRGSHHRRNAAQLRQDSVARRNGSGASTPVGMSNGRERRGALPAVGRTHPSDGGAGGGGGGGEVVGRRRASISGGDTALPAIGPGAAGGPAGAAACGGGKGPMGRTRRTSLTLGYNDDHGSAAAVVLSNIMRMPRRMSLTGSGGGGGSPNSGSLGASPARAALRGGGPPPDGPASPNPALARIAQSSGASHSAPLLKAGLGSSFRHNSGGAAAAAAAAAATAAAAAAAAAEAAPSSTLATLGYLVQAAGETSVGIGGIGGGGLAGLGSGGGSGGIGANVGSGLIGAGGSGLSGGGGSGGVGGFLGGAGGSGGCPTSPGAAAGHSAVPLSGLENLAGTGLGDAISQLRNIRMAGHPGGGAAAAASAPKKAEPGLAGLTPLLPVPLPPLDNWQTGGKQVTDLDPCRGIRLVDAANYVLPRAAAEANLRVRMAQNQAAMRHLVKAEGAPMSDSEMEAVKLLGRLERSGARQRNFEAMDSIGAEGNTQGGEGGQKG</sequence>
<name>A0A9W6F579_9CHLO</name>
<dbReference type="EMBL" id="BRXU01000015">
    <property type="protein sequence ID" value="GLC56235.1"/>
    <property type="molecule type" value="Genomic_DNA"/>
</dbReference>
<evidence type="ECO:0000256" key="1">
    <source>
        <dbReference type="SAM" id="MobiDB-lite"/>
    </source>
</evidence>
<feature type="region of interest" description="Disordered" evidence="1">
    <location>
        <begin position="319"/>
        <end position="369"/>
    </location>
</feature>
<evidence type="ECO:0000313" key="2">
    <source>
        <dbReference type="EMBL" id="GLC56235.1"/>
    </source>
</evidence>
<protein>
    <submittedName>
        <fullName evidence="2">Uncharacterized protein</fullName>
    </submittedName>
</protein>
<feature type="compositionally biased region" description="Gly residues" evidence="1">
    <location>
        <begin position="666"/>
        <end position="675"/>
    </location>
</feature>